<organism evidence="2 3">
    <name type="scientific">Candidula unifasciata</name>
    <dbReference type="NCBI Taxonomy" id="100452"/>
    <lineage>
        <taxon>Eukaryota</taxon>
        <taxon>Metazoa</taxon>
        <taxon>Spiralia</taxon>
        <taxon>Lophotrochozoa</taxon>
        <taxon>Mollusca</taxon>
        <taxon>Gastropoda</taxon>
        <taxon>Heterobranchia</taxon>
        <taxon>Euthyneura</taxon>
        <taxon>Panpulmonata</taxon>
        <taxon>Eupulmonata</taxon>
        <taxon>Stylommatophora</taxon>
        <taxon>Helicina</taxon>
        <taxon>Helicoidea</taxon>
        <taxon>Geomitridae</taxon>
        <taxon>Candidula</taxon>
    </lineage>
</organism>
<feature type="transmembrane region" description="Helical" evidence="1">
    <location>
        <begin position="12"/>
        <end position="32"/>
    </location>
</feature>
<dbReference type="InterPro" id="IPR026913">
    <property type="entry name" value="METTL24"/>
</dbReference>
<keyword evidence="1" id="KW-0472">Membrane</keyword>
<sequence length="134" mass="15313">MAFNVIGLIYRNFAKIVLPITLIGLVGCIIYISTIEPFPQSAKQNLCEYMKEWDGSKNISRQWWEWACLIEAEWKKGVEVSCTDLRKKGNYYICFDKPLGPKPPCLVYSFGIDNDFSFDDAMAEAGCEVFSFDP</sequence>
<feature type="non-terminal residue" evidence="2">
    <location>
        <position position="1"/>
    </location>
</feature>
<keyword evidence="1" id="KW-1133">Transmembrane helix</keyword>
<dbReference type="AlphaFoldDB" id="A0A8S3ZPL3"/>
<evidence type="ECO:0000256" key="1">
    <source>
        <dbReference type="SAM" id="Phobius"/>
    </source>
</evidence>
<dbReference type="EMBL" id="CAJHNH020003673">
    <property type="protein sequence ID" value="CAG5129790.1"/>
    <property type="molecule type" value="Genomic_DNA"/>
</dbReference>
<dbReference type="PANTHER" id="PTHR32026:SF10">
    <property type="entry name" value="METHYLTRANSFERASE-LIKE PROTEIN 24-RELATED"/>
    <property type="match status" value="1"/>
</dbReference>
<evidence type="ECO:0000313" key="2">
    <source>
        <dbReference type="EMBL" id="CAG5129790.1"/>
    </source>
</evidence>
<name>A0A8S3ZPL3_9EUPU</name>
<dbReference type="PANTHER" id="PTHR32026">
    <property type="entry name" value="METHYLTRANSFERASE-LIKE PROTEIN 24"/>
    <property type="match status" value="1"/>
</dbReference>
<dbReference type="Proteomes" id="UP000678393">
    <property type="component" value="Unassembled WGS sequence"/>
</dbReference>
<evidence type="ECO:0000313" key="3">
    <source>
        <dbReference type="Proteomes" id="UP000678393"/>
    </source>
</evidence>
<accession>A0A8S3ZPL3</accession>
<keyword evidence="3" id="KW-1185">Reference proteome</keyword>
<dbReference type="OrthoDB" id="10006218at2759"/>
<reference evidence="2" key="1">
    <citation type="submission" date="2021-04" db="EMBL/GenBank/DDBJ databases">
        <authorList>
            <consortium name="Molecular Ecology Group"/>
        </authorList>
    </citation>
    <scope>NUCLEOTIDE SEQUENCE</scope>
</reference>
<comment type="caution">
    <text evidence="2">The sequence shown here is derived from an EMBL/GenBank/DDBJ whole genome shotgun (WGS) entry which is preliminary data.</text>
</comment>
<keyword evidence="1" id="KW-0812">Transmembrane</keyword>
<protein>
    <submittedName>
        <fullName evidence="2">Uncharacterized protein</fullName>
    </submittedName>
</protein>
<gene>
    <name evidence="2" type="ORF">CUNI_LOCUS15348</name>
</gene>
<proteinExistence type="predicted"/>